<feature type="compositionally biased region" description="Basic and acidic residues" evidence="1">
    <location>
        <begin position="65"/>
        <end position="80"/>
    </location>
</feature>
<organism evidence="2 3">
    <name type="scientific">Bursaphelenchus okinawaensis</name>
    <dbReference type="NCBI Taxonomy" id="465554"/>
    <lineage>
        <taxon>Eukaryota</taxon>
        <taxon>Metazoa</taxon>
        <taxon>Ecdysozoa</taxon>
        <taxon>Nematoda</taxon>
        <taxon>Chromadorea</taxon>
        <taxon>Rhabditida</taxon>
        <taxon>Tylenchina</taxon>
        <taxon>Tylenchomorpha</taxon>
        <taxon>Aphelenchoidea</taxon>
        <taxon>Aphelenchoididae</taxon>
        <taxon>Bursaphelenchus</taxon>
    </lineage>
</organism>
<dbReference type="EMBL" id="CAJFDH010000003">
    <property type="protein sequence ID" value="CAD5214219.1"/>
    <property type="molecule type" value="Genomic_DNA"/>
</dbReference>
<gene>
    <name evidence="2" type="ORF">BOKJ2_LOCUS5483</name>
</gene>
<comment type="caution">
    <text evidence="2">The sequence shown here is derived from an EMBL/GenBank/DDBJ whole genome shotgun (WGS) entry which is preliminary data.</text>
</comment>
<name>A0A811KFE4_9BILA</name>
<dbReference type="Proteomes" id="UP000783686">
    <property type="component" value="Unassembled WGS sequence"/>
</dbReference>
<proteinExistence type="predicted"/>
<accession>A0A811KFE4</accession>
<keyword evidence="3" id="KW-1185">Reference proteome</keyword>
<evidence type="ECO:0000313" key="3">
    <source>
        <dbReference type="Proteomes" id="UP000614601"/>
    </source>
</evidence>
<evidence type="ECO:0000256" key="1">
    <source>
        <dbReference type="SAM" id="MobiDB-lite"/>
    </source>
</evidence>
<protein>
    <submittedName>
        <fullName evidence="2">Uncharacterized protein</fullName>
    </submittedName>
</protein>
<reference evidence="2" key="1">
    <citation type="submission" date="2020-09" db="EMBL/GenBank/DDBJ databases">
        <authorList>
            <person name="Kikuchi T."/>
        </authorList>
    </citation>
    <scope>NUCLEOTIDE SEQUENCE</scope>
    <source>
        <strain evidence="2">SH1</strain>
    </source>
</reference>
<feature type="region of interest" description="Disordered" evidence="1">
    <location>
        <begin position="53"/>
        <end position="86"/>
    </location>
</feature>
<sequence length="86" mass="10293">MMINLQSYDKHYDDLLLRQVLRRFTLQQVVHIILCPFNPETCLDRSTELFEQPNDQEQGSTFMKKMHEVTGTERRRDDTAKYTNVN</sequence>
<evidence type="ECO:0000313" key="2">
    <source>
        <dbReference type="EMBL" id="CAD5214219.1"/>
    </source>
</evidence>
<dbReference type="EMBL" id="CAJFCW020000003">
    <property type="protein sequence ID" value="CAG9102326.1"/>
    <property type="molecule type" value="Genomic_DNA"/>
</dbReference>
<dbReference type="Proteomes" id="UP000614601">
    <property type="component" value="Unassembled WGS sequence"/>
</dbReference>
<dbReference type="AlphaFoldDB" id="A0A811KFE4"/>